<feature type="domain" description="Glycosyltransferase subfamily 4-like N-terminal" evidence="2">
    <location>
        <begin position="23"/>
        <end position="178"/>
    </location>
</feature>
<name>A0A1G1WTK3_9BACT</name>
<accession>A0A1G1WTK3</accession>
<protein>
    <recommendedName>
        <fullName evidence="5">Glycosyl transferase family 1 domain-containing protein</fullName>
    </recommendedName>
</protein>
<dbReference type="Pfam" id="PF13439">
    <property type="entry name" value="Glyco_transf_4"/>
    <property type="match status" value="1"/>
</dbReference>
<dbReference type="Gene3D" id="3.40.50.2000">
    <property type="entry name" value="Glycogen Phosphorylase B"/>
    <property type="match status" value="2"/>
</dbReference>
<dbReference type="GO" id="GO:0016758">
    <property type="term" value="F:hexosyltransferase activity"/>
    <property type="evidence" value="ECO:0007669"/>
    <property type="project" value="TreeGrafter"/>
</dbReference>
<evidence type="ECO:0000313" key="4">
    <source>
        <dbReference type="Proteomes" id="UP000179279"/>
    </source>
</evidence>
<dbReference type="EMBL" id="MHDA01000052">
    <property type="protein sequence ID" value="OGY30527.1"/>
    <property type="molecule type" value="Genomic_DNA"/>
</dbReference>
<dbReference type="InterPro" id="IPR001296">
    <property type="entry name" value="Glyco_trans_1"/>
</dbReference>
<dbReference type="InterPro" id="IPR050194">
    <property type="entry name" value="Glycosyltransferase_grp1"/>
</dbReference>
<proteinExistence type="predicted"/>
<dbReference type="Proteomes" id="UP000179279">
    <property type="component" value="Unassembled WGS sequence"/>
</dbReference>
<dbReference type="PANTHER" id="PTHR45947">
    <property type="entry name" value="SULFOQUINOVOSYL TRANSFERASE SQD2"/>
    <property type="match status" value="1"/>
</dbReference>
<comment type="caution">
    <text evidence="3">The sequence shown here is derived from an EMBL/GenBank/DDBJ whole genome shotgun (WGS) entry which is preliminary data.</text>
</comment>
<dbReference type="AlphaFoldDB" id="A0A1G1WTK3"/>
<dbReference type="Pfam" id="PF00534">
    <property type="entry name" value="Glycos_transf_1"/>
    <property type="match status" value="1"/>
</dbReference>
<gene>
    <name evidence="3" type="ORF">A3A57_00350</name>
</gene>
<feature type="domain" description="Glycosyl transferase family 1" evidence="1">
    <location>
        <begin position="187"/>
        <end position="355"/>
    </location>
</feature>
<evidence type="ECO:0000259" key="2">
    <source>
        <dbReference type="Pfam" id="PF13439"/>
    </source>
</evidence>
<dbReference type="SUPFAM" id="SSF53756">
    <property type="entry name" value="UDP-Glycosyltransferase/glycogen phosphorylase"/>
    <property type="match status" value="1"/>
</dbReference>
<dbReference type="PANTHER" id="PTHR45947:SF3">
    <property type="entry name" value="SULFOQUINOVOSYL TRANSFERASE SQD2"/>
    <property type="match status" value="1"/>
</dbReference>
<reference evidence="3 4" key="1">
    <citation type="journal article" date="2016" name="Nat. Commun.">
        <title>Thousands of microbial genomes shed light on interconnected biogeochemical processes in an aquifer system.</title>
        <authorList>
            <person name="Anantharaman K."/>
            <person name="Brown C.T."/>
            <person name="Hug L.A."/>
            <person name="Sharon I."/>
            <person name="Castelle C.J."/>
            <person name="Probst A.J."/>
            <person name="Thomas B.C."/>
            <person name="Singh A."/>
            <person name="Wilkins M.J."/>
            <person name="Karaoz U."/>
            <person name="Brodie E.L."/>
            <person name="Williams K.H."/>
            <person name="Hubbard S.S."/>
            <person name="Banfield J.F."/>
        </authorList>
    </citation>
    <scope>NUCLEOTIDE SEQUENCE [LARGE SCALE GENOMIC DNA]</scope>
</reference>
<evidence type="ECO:0000313" key="3">
    <source>
        <dbReference type="EMBL" id="OGY30527.1"/>
    </source>
</evidence>
<sequence length="383" mass="44182">MKKSEPSNRKSVKFIIFNHSGVVGGGERSSLSLLKNLDKKKFDPLVIFPKGPYKDLLKETKVRYEPLDIYLLRFRTLPLYFLSFIRLFFKVRKEKPAFIYCNSIQASQWGLPLGFILRKPVIVHFRDWEIGVASRFILKAFPNYFAVANTNAVRNKMIKEGFMKQERSFVVYNAVDTDAFFVDQKDQKFRSEFNIPQSDYLVGIVGMIDKQKGHHLLIEALNILRNDIKNLKIVVVGDTSWTSDKNYFRELEKRIKELNLESRVIFTGFRRDVATMLRGLDLVAIPSEHETFGRLAIESMAVGKPVVGSNSGGLPEIIKDRPLGFIFKQGSFKELAAKIKKIYFEKDMLKSYMKNESDKVKKEFNPAVYSQSLSKIFTQVLGR</sequence>
<evidence type="ECO:0000259" key="1">
    <source>
        <dbReference type="Pfam" id="PF00534"/>
    </source>
</evidence>
<dbReference type="InterPro" id="IPR028098">
    <property type="entry name" value="Glyco_trans_4-like_N"/>
</dbReference>
<dbReference type="CDD" id="cd03801">
    <property type="entry name" value="GT4_PimA-like"/>
    <property type="match status" value="1"/>
</dbReference>
<evidence type="ECO:0008006" key="5">
    <source>
        <dbReference type="Google" id="ProtNLM"/>
    </source>
</evidence>
<organism evidence="3 4">
    <name type="scientific">Candidatus Woykebacteria bacterium RIFCSPLOWO2_01_FULL_41_12</name>
    <dbReference type="NCBI Taxonomy" id="1802604"/>
    <lineage>
        <taxon>Bacteria</taxon>
        <taxon>Candidatus Woykeibacteriota</taxon>
    </lineage>
</organism>